<protein>
    <submittedName>
        <fullName evidence="3">Phosphatase PAP2 family protein</fullName>
    </submittedName>
</protein>
<dbReference type="SMART" id="SM00014">
    <property type="entry name" value="acidPPc"/>
    <property type="match status" value="1"/>
</dbReference>
<dbReference type="InterPro" id="IPR036938">
    <property type="entry name" value="PAP2/HPO_sf"/>
</dbReference>
<proteinExistence type="predicted"/>
<feature type="domain" description="Phosphatidic acid phosphatase type 2/haloperoxidase" evidence="2">
    <location>
        <begin position="54"/>
        <end position="164"/>
    </location>
</feature>
<sequence>MNALNLSLFQWLTAGSHPTPWVLFIASAFALWGAWLCAGVLVYALWRHRADRAYLFIVAALSGFASMVSHAIATSLNTPRPFMLGLAPSYIEHAGRGSLPSTHATVMFMVALAFLLRPSLRRLSVPLLVLAAATGWARVYVGVHFPIDIAAGLLLGAAIAGLAAVAQRLAHRFVSFPTSPAGRTRDNTNAAASPWRLP</sequence>
<dbReference type="EMBL" id="RXOE01000002">
    <property type="protein sequence ID" value="RTQ35027.1"/>
    <property type="molecule type" value="Genomic_DNA"/>
</dbReference>
<evidence type="ECO:0000313" key="4">
    <source>
        <dbReference type="Proteomes" id="UP000267418"/>
    </source>
</evidence>
<dbReference type="PANTHER" id="PTHR14969">
    <property type="entry name" value="SPHINGOSINE-1-PHOSPHATE PHOSPHOHYDROLASE"/>
    <property type="match status" value="1"/>
</dbReference>
<dbReference type="OrthoDB" id="9801622at2"/>
<organism evidence="3 4">
    <name type="scientific">Variovorax gossypii</name>
    <dbReference type="NCBI Taxonomy" id="1679495"/>
    <lineage>
        <taxon>Bacteria</taxon>
        <taxon>Pseudomonadati</taxon>
        <taxon>Pseudomonadota</taxon>
        <taxon>Betaproteobacteria</taxon>
        <taxon>Burkholderiales</taxon>
        <taxon>Comamonadaceae</taxon>
        <taxon>Variovorax</taxon>
    </lineage>
</organism>
<feature type="transmembrane region" description="Helical" evidence="1">
    <location>
        <begin position="147"/>
        <end position="166"/>
    </location>
</feature>
<evidence type="ECO:0000256" key="1">
    <source>
        <dbReference type="SAM" id="Phobius"/>
    </source>
</evidence>
<evidence type="ECO:0000259" key="2">
    <source>
        <dbReference type="SMART" id="SM00014"/>
    </source>
</evidence>
<reference evidence="3 4" key="1">
    <citation type="submission" date="2018-12" db="EMBL/GenBank/DDBJ databases">
        <title>The genome of Variovorax gossypii DSM 100435.</title>
        <authorList>
            <person name="Gao J."/>
            <person name="Sun J."/>
        </authorList>
    </citation>
    <scope>NUCLEOTIDE SEQUENCE [LARGE SCALE GENOMIC DNA]</scope>
    <source>
        <strain evidence="3 4">DSM 100435</strain>
    </source>
</reference>
<feature type="transmembrane region" description="Helical" evidence="1">
    <location>
        <begin position="123"/>
        <end position="141"/>
    </location>
</feature>
<name>A0A431TMR8_9BURK</name>
<feature type="transmembrane region" description="Helical" evidence="1">
    <location>
        <begin position="53"/>
        <end position="73"/>
    </location>
</feature>
<keyword evidence="1" id="KW-0472">Membrane</keyword>
<keyword evidence="1" id="KW-0812">Transmembrane</keyword>
<dbReference type="Pfam" id="PF01569">
    <property type="entry name" value="PAP2"/>
    <property type="match status" value="1"/>
</dbReference>
<accession>A0A431TMR8</accession>
<evidence type="ECO:0000313" key="3">
    <source>
        <dbReference type="EMBL" id="RTQ35027.1"/>
    </source>
</evidence>
<feature type="transmembrane region" description="Helical" evidence="1">
    <location>
        <begin position="93"/>
        <end position="116"/>
    </location>
</feature>
<dbReference type="AlphaFoldDB" id="A0A431TMR8"/>
<comment type="caution">
    <text evidence="3">The sequence shown here is derived from an EMBL/GenBank/DDBJ whole genome shotgun (WGS) entry which is preliminary data.</text>
</comment>
<gene>
    <name evidence="3" type="ORF">EJP69_11595</name>
</gene>
<feature type="transmembrane region" description="Helical" evidence="1">
    <location>
        <begin position="20"/>
        <end position="46"/>
    </location>
</feature>
<dbReference type="PANTHER" id="PTHR14969:SF13">
    <property type="entry name" value="AT30094P"/>
    <property type="match status" value="1"/>
</dbReference>
<keyword evidence="4" id="KW-1185">Reference proteome</keyword>
<dbReference type="SUPFAM" id="SSF48317">
    <property type="entry name" value="Acid phosphatase/Vanadium-dependent haloperoxidase"/>
    <property type="match status" value="1"/>
</dbReference>
<keyword evidence="1" id="KW-1133">Transmembrane helix</keyword>
<dbReference type="Proteomes" id="UP000267418">
    <property type="component" value="Unassembled WGS sequence"/>
</dbReference>
<dbReference type="Gene3D" id="1.20.144.10">
    <property type="entry name" value="Phosphatidic acid phosphatase type 2/haloperoxidase"/>
    <property type="match status" value="1"/>
</dbReference>
<dbReference type="RefSeq" id="WP_126470202.1">
    <property type="nucleotide sequence ID" value="NZ_RXOE01000002.1"/>
</dbReference>
<dbReference type="InterPro" id="IPR000326">
    <property type="entry name" value="PAP2/HPO"/>
</dbReference>